<dbReference type="EMBL" id="JAQQWN010000004">
    <property type="protein sequence ID" value="KAK8090454.1"/>
    <property type="molecule type" value="Genomic_DNA"/>
</dbReference>
<accession>A0ABR1X530</accession>
<reference evidence="2 3" key="1">
    <citation type="submission" date="2023-01" db="EMBL/GenBank/DDBJ databases">
        <title>Analysis of 21 Apiospora genomes using comparative genomics revels a genus with tremendous synthesis potential of carbohydrate active enzymes and secondary metabolites.</title>
        <authorList>
            <person name="Sorensen T."/>
        </authorList>
    </citation>
    <scope>NUCLEOTIDE SEQUENCE [LARGE SCALE GENOMIC DNA]</scope>
    <source>
        <strain evidence="2 3">CBS 114990</strain>
    </source>
</reference>
<evidence type="ECO:0000256" key="1">
    <source>
        <dbReference type="SAM" id="MobiDB-lite"/>
    </source>
</evidence>
<sequence>MDLIPTEIKLAIVRFLIEESPESAYAYATGALTPVRQAYVRQIHFTALLPDYVQRRRSETESEKQKNNEAFSGAVASLMEFLRAWLSPHDGGIELQLSTACAIDLRDMRPGMGMAILDLRERRKRCLSSYVALNKGFYRQLPELPAVSKFTCPAADMNQRRLVPATCCEIASRFSRLRAIDWHLADGSHDSDFRLQLRNDFAAGLSSASSLIPESVRDFTLGYSSAPCVERFFPDEDPRICPGAARDALSVALRNLSVQMETVTLQMTSIGSEFLWDPELPPDQQAHWPRLREMELNFDGQTPQGEELFDWDPSDMPDDDPESDPPSSLSRVVPIPAQHRPYQLAFARAAGRMPKLRHLCALCGYQVRVLMDYTVRPGGAEFHYEDYQNSPVVVGLVTQEVQEEWWKTAHAHLREGDEFHFEVVDDGAVFEFRRRNSNGLPGQEPPERMVIDWTRVI</sequence>
<dbReference type="RefSeq" id="XP_066673348.1">
    <property type="nucleotide sequence ID" value="XM_066809730.1"/>
</dbReference>
<evidence type="ECO:0000313" key="3">
    <source>
        <dbReference type="Proteomes" id="UP001433268"/>
    </source>
</evidence>
<feature type="compositionally biased region" description="Acidic residues" evidence="1">
    <location>
        <begin position="307"/>
        <end position="323"/>
    </location>
</feature>
<dbReference type="GeneID" id="92042790"/>
<organism evidence="2 3">
    <name type="scientific">Apiospora hydei</name>
    <dbReference type="NCBI Taxonomy" id="1337664"/>
    <lineage>
        <taxon>Eukaryota</taxon>
        <taxon>Fungi</taxon>
        <taxon>Dikarya</taxon>
        <taxon>Ascomycota</taxon>
        <taxon>Pezizomycotina</taxon>
        <taxon>Sordariomycetes</taxon>
        <taxon>Xylariomycetidae</taxon>
        <taxon>Amphisphaeriales</taxon>
        <taxon>Apiosporaceae</taxon>
        <taxon>Apiospora</taxon>
    </lineage>
</organism>
<feature type="region of interest" description="Disordered" evidence="1">
    <location>
        <begin position="302"/>
        <end position="331"/>
    </location>
</feature>
<name>A0ABR1X530_9PEZI</name>
<comment type="caution">
    <text evidence="2">The sequence shown here is derived from an EMBL/GenBank/DDBJ whole genome shotgun (WGS) entry which is preliminary data.</text>
</comment>
<keyword evidence="3" id="KW-1185">Reference proteome</keyword>
<evidence type="ECO:0000313" key="2">
    <source>
        <dbReference type="EMBL" id="KAK8090454.1"/>
    </source>
</evidence>
<protein>
    <submittedName>
        <fullName evidence="2">Uncharacterized protein</fullName>
    </submittedName>
</protein>
<gene>
    <name evidence="2" type="ORF">PG997_005415</name>
</gene>
<dbReference type="Proteomes" id="UP001433268">
    <property type="component" value="Unassembled WGS sequence"/>
</dbReference>
<proteinExistence type="predicted"/>